<accession>A0A0V9UIA8</accession>
<name>A0A0V9UIA8_9NOCA</name>
<dbReference type="EMBL" id="AZXY01000008">
    <property type="protein sequence ID" value="KSZ57728.1"/>
    <property type="molecule type" value="Genomic_DNA"/>
</dbReference>
<dbReference type="RefSeq" id="WP_060652953.1">
    <property type="nucleotide sequence ID" value="NZ_AZXY01000008.1"/>
</dbReference>
<dbReference type="AlphaFoldDB" id="A0A0V9UIA8"/>
<feature type="compositionally biased region" description="Pro residues" evidence="1">
    <location>
        <begin position="36"/>
        <end position="59"/>
    </location>
</feature>
<evidence type="ECO:0000313" key="3">
    <source>
        <dbReference type="Proteomes" id="UP000053060"/>
    </source>
</evidence>
<reference evidence="3" key="1">
    <citation type="submission" date="2015-01" db="EMBL/GenBank/DDBJ databases">
        <title>Draft genome sequence of Rhodococcus pyridinivorans strain KG-16, a hydrocarbon-degrading bacterium.</title>
        <authorList>
            <person name="Aggarwal R.K."/>
            <person name="Dawar C."/>
        </authorList>
    </citation>
    <scope>NUCLEOTIDE SEQUENCE [LARGE SCALE GENOMIC DNA]</scope>
    <source>
        <strain evidence="3">KG-16</strain>
    </source>
</reference>
<dbReference type="PATRIC" id="fig|1441730.3.peg.3639"/>
<comment type="caution">
    <text evidence="2">The sequence shown here is derived from an EMBL/GenBank/DDBJ whole genome shotgun (WGS) entry which is preliminary data.</text>
</comment>
<evidence type="ECO:0000256" key="1">
    <source>
        <dbReference type="SAM" id="MobiDB-lite"/>
    </source>
</evidence>
<evidence type="ECO:0000313" key="2">
    <source>
        <dbReference type="EMBL" id="KSZ57728.1"/>
    </source>
</evidence>
<sequence length="171" mass="18261">MSKDEAGRVPSPEEPDKPEQPVPDVTPAGPETPTVPDVPPGPDIPDVPPIDPEPSPDPDVTPREDDVHEAQVHVAQVHEAEIVEPGAVDAGIVDSGVRAPTIEEITGYTADGVPTFESVREKIEQRSATAFAAEELAHATGAGRTLEEQYEERKAAAADRLAEIRRSLRSE</sequence>
<reference evidence="2 3" key="2">
    <citation type="journal article" date="2016" name="Genome Announc.">
        <title>Draft Genome Sequence of a Versatile Hydrocarbon-Degrading Bacterium, Rhodococcus pyridinivorans Strain KG-16, Collected from Oil Fields in India.</title>
        <authorList>
            <person name="Aggarwal R.K."/>
            <person name="Dawar C."/>
            <person name="Phanindranath R."/>
            <person name="Mutnuri L."/>
            <person name="Dayal A.M."/>
        </authorList>
    </citation>
    <scope>NUCLEOTIDE SEQUENCE [LARGE SCALE GENOMIC DNA]</scope>
    <source>
        <strain evidence="2 3">KG-16</strain>
    </source>
</reference>
<gene>
    <name evidence="2" type="ORF">Z045_17440</name>
</gene>
<protein>
    <submittedName>
        <fullName evidence="2">Uncharacterized protein</fullName>
    </submittedName>
</protein>
<proteinExistence type="predicted"/>
<feature type="region of interest" description="Disordered" evidence="1">
    <location>
        <begin position="1"/>
        <end position="69"/>
    </location>
</feature>
<dbReference type="Proteomes" id="UP000053060">
    <property type="component" value="Unassembled WGS sequence"/>
</dbReference>
<feature type="compositionally biased region" description="Basic and acidic residues" evidence="1">
    <location>
        <begin position="60"/>
        <end position="69"/>
    </location>
</feature>
<organism evidence="2 3">
    <name type="scientific">Rhodococcus pyridinivorans KG-16</name>
    <dbReference type="NCBI Taxonomy" id="1441730"/>
    <lineage>
        <taxon>Bacteria</taxon>
        <taxon>Bacillati</taxon>
        <taxon>Actinomycetota</taxon>
        <taxon>Actinomycetes</taxon>
        <taxon>Mycobacteriales</taxon>
        <taxon>Nocardiaceae</taxon>
        <taxon>Rhodococcus</taxon>
    </lineage>
</organism>